<evidence type="ECO:0000313" key="1">
    <source>
        <dbReference type="EMBL" id="OHT15790.1"/>
    </source>
</evidence>
<dbReference type="EMBL" id="MLAK01000186">
    <property type="protein sequence ID" value="OHT15790.1"/>
    <property type="molecule type" value="Genomic_DNA"/>
</dbReference>
<dbReference type="AlphaFoldDB" id="A0A1J4L1F3"/>
<name>A0A1J4L1F3_9EUKA</name>
<organism evidence="1 2">
    <name type="scientific">Tritrichomonas foetus</name>
    <dbReference type="NCBI Taxonomy" id="1144522"/>
    <lineage>
        <taxon>Eukaryota</taxon>
        <taxon>Metamonada</taxon>
        <taxon>Parabasalia</taxon>
        <taxon>Tritrichomonadida</taxon>
        <taxon>Tritrichomonadidae</taxon>
        <taxon>Tritrichomonas</taxon>
    </lineage>
</organism>
<sequence>MIHGGVRAISYNDIHPLQVLPNLELKKVNLYVEDTNSIIIDQHYQNAFSILYADDIFFRFRNPSDKVIPFEYIYLTGKILNPNLADLDWSRVKKIDLYSSFYNQNLDLFRNISDITIHWDTYEQDFENALNQIKDGDKSKIYIDFTDLGVNVHTNVTKFKALTLFNTQRYRQVYLNLKNAMKIDNPISFSNLAIDYHISFTQSEWTLRIGNIASQKVEFSDVNNLKVIFQEPLVNQFKVNLTNLRTLTFEYEGNQAGLTKSFSFGYVHSSSNIIIKYLANSHNFTETVIDYLDIKSSSTISAQNKNRGPMTFKVGILDVQMNSNSYTIPSNMEVTGTINSMMYDGTLKIPDQQYIPNLNIISGNAEKRPKIVFSGDRVSVNKITLTIGKLSSCDYNWEIYRRVFKERFANNSYYGKLRNSHILTCSGGPVIPWKSFTPSSEFEYCDKQFATVNLFEVKLTTEEARVFWDSKSELDEYTCLAYEFNLTNIDKSMTTNYYVDTITEDIFS</sequence>
<reference evidence="1" key="1">
    <citation type="submission" date="2016-10" db="EMBL/GenBank/DDBJ databases">
        <authorList>
            <person name="Benchimol M."/>
            <person name="Almeida L.G."/>
            <person name="Vasconcelos A.T."/>
            <person name="Perreira-Neves A."/>
            <person name="Rosa I.A."/>
            <person name="Tasca T."/>
            <person name="Bogo M.R."/>
            <person name="de Souza W."/>
        </authorList>
    </citation>
    <scope>NUCLEOTIDE SEQUENCE [LARGE SCALE GENOMIC DNA]</scope>
    <source>
        <strain evidence="1">K</strain>
    </source>
</reference>
<dbReference type="Proteomes" id="UP000179807">
    <property type="component" value="Unassembled WGS sequence"/>
</dbReference>
<gene>
    <name evidence="1" type="ORF">TRFO_13788</name>
</gene>
<protein>
    <submittedName>
        <fullName evidence="1">Uncharacterized protein</fullName>
    </submittedName>
</protein>
<proteinExistence type="predicted"/>
<evidence type="ECO:0000313" key="2">
    <source>
        <dbReference type="Proteomes" id="UP000179807"/>
    </source>
</evidence>
<accession>A0A1J4L1F3</accession>
<keyword evidence="2" id="KW-1185">Reference proteome</keyword>
<dbReference type="VEuPathDB" id="TrichDB:TRFO_13788"/>
<comment type="caution">
    <text evidence="1">The sequence shown here is derived from an EMBL/GenBank/DDBJ whole genome shotgun (WGS) entry which is preliminary data.</text>
</comment>
<dbReference type="RefSeq" id="XP_068368926.1">
    <property type="nucleotide sequence ID" value="XM_068497450.1"/>
</dbReference>
<dbReference type="GeneID" id="94832154"/>